<evidence type="ECO:0000256" key="3">
    <source>
        <dbReference type="ARBA" id="ARBA00022723"/>
    </source>
</evidence>
<feature type="domain" description="Ribonuclease PIN" evidence="11">
    <location>
        <begin position="10"/>
        <end position="100"/>
    </location>
</feature>
<keyword evidence="3 7" id="KW-0479">Metal-binding</keyword>
<name>A0A6G1G752_9PEZI</name>
<dbReference type="Pfam" id="PF08772">
    <property type="entry name" value="Zn_ribbon_NOB1"/>
    <property type="match status" value="1"/>
</dbReference>
<dbReference type="InterPro" id="IPR036283">
    <property type="entry name" value="NOB1_Zf-like_sf"/>
</dbReference>
<feature type="binding site" evidence="8">
    <location>
        <position position="317"/>
    </location>
    <ligand>
        <name>Zn(2+)</name>
        <dbReference type="ChEBI" id="CHEBI:29105"/>
    </ligand>
</feature>
<evidence type="ECO:0000313" key="14">
    <source>
        <dbReference type="RefSeq" id="XP_033535538.1"/>
    </source>
</evidence>
<feature type="region of interest" description="Disordered" evidence="9">
    <location>
        <begin position="110"/>
        <end position="188"/>
    </location>
</feature>
<dbReference type="PANTHER" id="PTHR12814">
    <property type="entry name" value="RNA-BINDING PROTEIN NOB1"/>
    <property type="match status" value="1"/>
</dbReference>
<keyword evidence="4" id="KW-0378">Hydrolase</keyword>
<dbReference type="FunFam" id="3.40.50.1010:FF:000020">
    <property type="entry name" value="20S-pre-rRNA D-site endonuclease NOB1"/>
    <property type="match status" value="1"/>
</dbReference>
<dbReference type="PIRSF" id="PIRSF037125">
    <property type="entry name" value="D-site_20S_pre-rRNA_nuclease"/>
    <property type="match status" value="1"/>
</dbReference>
<evidence type="ECO:0000256" key="9">
    <source>
        <dbReference type="SAM" id="MobiDB-lite"/>
    </source>
</evidence>
<dbReference type="GO" id="GO:0005737">
    <property type="term" value="C:cytoplasm"/>
    <property type="evidence" value="ECO:0007669"/>
    <property type="project" value="UniProtKB-ARBA"/>
</dbReference>
<protein>
    <recommendedName>
        <fullName evidence="7">20S-pre-rRNA D-site endonuclease NOB1</fullName>
    </recommendedName>
</protein>
<evidence type="ECO:0000259" key="11">
    <source>
        <dbReference type="Pfam" id="PF17146"/>
    </source>
</evidence>
<evidence type="ECO:0000256" key="4">
    <source>
        <dbReference type="ARBA" id="ARBA00022801"/>
    </source>
</evidence>
<dbReference type="InterPro" id="IPR014881">
    <property type="entry name" value="NOB1_Zn-bd"/>
</dbReference>
<evidence type="ECO:0000313" key="12">
    <source>
        <dbReference type="EMBL" id="KAF1813907.1"/>
    </source>
</evidence>
<evidence type="ECO:0000256" key="5">
    <source>
        <dbReference type="ARBA" id="ARBA00022833"/>
    </source>
</evidence>
<dbReference type="GO" id="GO:0030688">
    <property type="term" value="C:preribosome, small subunit precursor"/>
    <property type="evidence" value="ECO:0007669"/>
    <property type="project" value="TreeGrafter"/>
</dbReference>
<sequence length="459" mass="49720">MDPRKIAHTLILDAGPIIKNEPSVSSLLAQGESLVTTPTIISELRDEATRTRVETTLLPFLTLRSPKPSSIKFVTEFARKTGDAVVLSKPDIELIALAYDVECERNGGDWRLRNAPGQKGLNGSPPQADTSAAQDSGDGNASEDVQSSQQDAGDGNASDSVQASQQDAAGGPDVQPEEPSEPTTQIEPEIEDKDAQELEESVQEQTLDSLAKLEIDATNPEQESVVGGSGDAVANPTPETKEEDDDSDGWITPANISKHRAKDLQSSSKEGASRKPVQAAIITSDFAMQNVILSMNLNLLSASLQRVRQIKTFILRCHACFLQTKDMTKQFCPRCGGPTLTRVSCSTNQNGEFKIFLKKNMQWNTRGDRYSIPKPVAGSSKGKIAQGSKGGGKGGWGQGLILAEDQKEYTRAMEQEKRRRQRDLMDEDYLPSILSGERSKSGGKPRIGAGKNVNSKKRI</sequence>
<dbReference type="EMBL" id="ML975154">
    <property type="protein sequence ID" value="KAF1813907.1"/>
    <property type="molecule type" value="Genomic_DNA"/>
</dbReference>
<feature type="compositionally biased region" description="Gly residues" evidence="9">
    <location>
        <begin position="388"/>
        <end position="398"/>
    </location>
</feature>
<dbReference type="Pfam" id="PF17146">
    <property type="entry name" value="PIN_6"/>
    <property type="match status" value="1"/>
</dbReference>
<dbReference type="CDD" id="cd09876">
    <property type="entry name" value="PIN_Nob1-like"/>
    <property type="match status" value="1"/>
</dbReference>
<evidence type="ECO:0000313" key="13">
    <source>
        <dbReference type="Proteomes" id="UP000504638"/>
    </source>
</evidence>
<comment type="function">
    <text evidence="7">Required for the synthesis of 40S ribosome subunits. Has a role in processing 20S pre-rRNA into the mature 18S rRNA, where it is required for cleavage at the 3' end of the mature 18S rRNA (D-site). Accompanies the 20S pre-rRNA from the nucleus to the cytoplasm.</text>
</comment>
<reference evidence="14" key="2">
    <citation type="submission" date="2020-04" db="EMBL/GenBank/DDBJ databases">
        <authorList>
            <consortium name="NCBI Genome Project"/>
        </authorList>
    </citation>
    <scope>NUCLEOTIDE SEQUENCE</scope>
    <source>
        <strain evidence="14">CBS 781.70</strain>
    </source>
</reference>
<feature type="compositionally biased region" description="Low complexity" evidence="9">
    <location>
        <begin position="377"/>
        <end position="387"/>
    </location>
</feature>
<dbReference type="Gene3D" id="3.40.50.1010">
    <property type="entry name" value="5'-nuclease"/>
    <property type="match status" value="1"/>
</dbReference>
<comment type="subcellular location">
    <subcellularLocation>
        <location evidence="7">Nucleus</location>
        <location evidence="7">Nucleolus</location>
    </subcellularLocation>
</comment>
<dbReference type="InterPro" id="IPR033411">
    <property type="entry name" value="Ribonuclease_PIN"/>
</dbReference>
<dbReference type="GeneID" id="54419766"/>
<feature type="binding site" evidence="8">
    <location>
        <position position="320"/>
    </location>
    <ligand>
        <name>Zn(2+)</name>
        <dbReference type="ChEBI" id="CHEBI:29105"/>
    </ligand>
</feature>
<gene>
    <name evidence="12 14" type="ORF">P152DRAFT_457285</name>
</gene>
<keyword evidence="2" id="KW-0540">Nuclease</keyword>
<proteinExistence type="inferred from homology"/>
<keyword evidence="5 7" id="KW-0862">Zinc</keyword>
<feature type="domain" description="Nin one binding (NOB1) Zn-ribbon-like" evidence="10">
    <location>
        <begin position="307"/>
        <end position="378"/>
    </location>
</feature>
<evidence type="ECO:0000256" key="7">
    <source>
        <dbReference type="PIRNR" id="PIRNR037125"/>
    </source>
</evidence>
<dbReference type="GO" id="GO:0016787">
    <property type="term" value="F:hydrolase activity"/>
    <property type="evidence" value="ECO:0007669"/>
    <property type="project" value="UniProtKB-KW"/>
</dbReference>
<dbReference type="InterPro" id="IPR039907">
    <property type="entry name" value="NOB1"/>
</dbReference>
<dbReference type="GO" id="GO:0004521">
    <property type="term" value="F:RNA endonuclease activity"/>
    <property type="evidence" value="ECO:0007669"/>
    <property type="project" value="UniProtKB-UniRule"/>
</dbReference>
<feature type="region of interest" description="Disordered" evidence="9">
    <location>
        <begin position="411"/>
        <end position="459"/>
    </location>
</feature>
<feature type="region of interest" description="Disordered" evidence="9">
    <location>
        <begin position="371"/>
        <end position="398"/>
    </location>
</feature>
<dbReference type="Proteomes" id="UP000504638">
    <property type="component" value="Unplaced"/>
</dbReference>
<feature type="binding site" evidence="8">
    <location>
        <position position="332"/>
    </location>
    <ligand>
        <name>Zn(2+)</name>
        <dbReference type="ChEBI" id="CHEBI:29105"/>
    </ligand>
</feature>
<evidence type="ECO:0000256" key="6">
    <source>
        <dbReference type="ARBA" id="ARBA00023242"/>
    </source>
</evidence>
<dbReference type="Gene3D" id="6.20.210.10">
    <property type="entry name" value="Nin one binding (NOB1), Zn-ribbon-like"/>
    <property type="match status" value="1"/>
</dbReference>
<accession>A0A6G1G752</accession>
<dbReference type="OrthoDB" id="446759at2759"/>
<dbReference type="PANTHER" id="PTHR12814:SF2">
    <property type="entry name" value="RNA-BINDING PROTEIN NOB1"/>
    <property type="match status" value="1"/>
</dbReference>
<evidence type="ECO:0000259" key="10">
    <source>
        <dbReference type="Pfam" id="PF08772"/>
    </source>
</evidence>
<feature type="compositionally biased region" description="Polar residues" evidence="9">
    <location>
        <begin position="124"/>
        <end position="167"/>
    </location>
</feature>
<reference evidence="12 14" key="1">
    <citation type="submission" date="2020-01" db="EMBL/GenBank/DDBJ databases">
        <authorList>
            <consortium name="DOE Joint Genome Institute"/>
            <person name="Haridas S."/>
            <person name="Albert R."/>
            <person name="Binder M."/>
            <person name="Bloem J."/>
            <person name="Labutti K."/>
            <person name="Salamov A."/>
            <person name="Andreopoulos B."/>
            <person name="Baker S.E."/>
            <person name="Barry K."/>
            <person name="Bills G."/>
            <person name="Bluhm B.H."/>
            <person name="Cannon C."/>
            <person name="Castanera R."/>
            <person name="Culley D.E."/>
            <person name="Daum C."/>
            <person name="Ezra D."/>
            <person name="Gonzalez J.B."/>
            <person name="Henrissat B."/>
            <person name="Kuo A."/>
            <person name="Liang C."/>
            <person name="Lipzen A."/>
            <person name="Lutzoni F."/>
            <person name="Magnuson J."/>
            <person name="Mondo S."/>
            <person name="Nolan M."/>
            <person name="Ohm R."/>
            <person name="Pangilinan J."/>
            <person name="Park H.-J."/>
            <person name="Ramirez L."/>
            <person name="Alfaro M."/>
            <person name="Sun H."/>
            <person name="Tritt A."/>
            <person name="Yoshinaga Y."/>
            <person name="Zwiers L.-H."/>
            <person name="Turgeon B.G."/>
            <person name="Goodwin S.B."/>
            <person name="Spatafora J.W."/>
            <person name="Crous P.W."/>
            <person name="Grigoriev I.V."/>
        </authorList>
    </citation>
    <scope>NUCLEOTIDE SEQUENCE</scope>
    <source>
        <strain evidence="12 14">CBS 781.70</strain>
    </source>
</reference>
<dbReference type="GO" id="GO:0046872">
    <property type="term" value="F:metal ion binding"/>
    <property type="evidence" value="ECO:0007669"/>
    <property type="project" value="UniProtKB-UniRule"/>
</dbReference>
<organism evidence="12">
    <name type="scientific">Eremomyces bilateralis CBS 781.70</name>
    <dbReference type="NCBI Taxonomy" id="1392243"/>
    <lineage>
        <taxon>Eukaryota</taxon>
        <taxon>Fungi</taxon>
        <taxon>Dikarya</taxon>
        <taxon>Ascomycota</taxon>
        <taxon>Pezizomycotina</taxon>
        <taxon>Dothideomycetes</taxon>
        <taxon>Dothideomycetes incertae sedis</taxon>
        <taxon>Eremomycetales</taxon>
        <taxon>Eremomycetaceae</taxon>
        <taxon>Eremomyces</taxon>
    </lineage>
</organism>
<dbReference type="GO" id="GO:0005730">
    <property type="term" value="C:nucleolus"/>
    <property type="evidence" value="ECO:0007669"/>
    <property type="project" value="UniProtKB-SubCell"/>
</dbReference>
<evidence type="ECO:0000256" key="2">
    <source>
        <dbReference type="ARBA" id="ARBA00022722"/>
    </source>
</evidence>
<dbReference type="RefSeq" id="XP_033535538.1">
    <property type="nucleotide sequence ID" value="XM_033679196.1"/>
</dbReference>
<dbReference type="InterPro" id="IPR017117">
    <property type="entry name" value="Nob1_euk"/>
</dbReference>
<keyword evidence="13" id="KW-1185">Reference proteome</keyword>
<dbReference type="GO" id="GO:0030490">
    <property type="term" value="P:maturation of SSU-rRNA"/>
    <property type="evidence" value="ECO:0007669"/>
    <property type="project" value="TreeGrafter"/>
</dbReference>
<dbReference type="SUPFAM" id="SSF144206">
    <property type="entry name" value="NOB1 zinc finger-like"/>
    <property type="match status" value="1"/>
</dbReference>
<reference evidence="14" key="3">
    <citation type="submission" date="2025-04" db="UniProtKB">
        <authorList>
            <consortium name="RefSeq"/>
        </authorList>
    </citation>
    <scope>IDENTIFICATION</scope>
    <source>
        <strain evidence="14">CBS 781.70</strain>
    </source>
</reference>
<dbReference type="AlphaFoldDB" id="A0A6G1G752"/>
<feature type="region of interest" description="Disordered" evidence="9">
    <location>
        <begin position="219"/>
        <end position="276"/>
    </location>
</feature>
<feature type="binding site" evidence="8">
    <location>
        <position position="335"/>
    </location>
    <ligand>
        <name>Zn(2+)</name>
        <dbReference type="ChEBI" id="CHEBI:29105"/>
    </ligand>
</feature>
<comment type="similarity">
    <text evidence="1 7">Belongs to the NOB1 family.</text>
</comment>
<keyword evidence="6 7" id="KW-0539">Nucleus</keyword>
<evidence type="ECO:0000256" key="1">
    <source>
        <dbReference type="ARBA" id="ARBA00005858"/>
    </source>
</evidence>
<evidence type="ECO:0000256" key="8">
    <source>
        <dbReference type="PIRSR" id="PIRSR037125-1"/>
    </source>
</evidence>